<dbReference type="GO" id="GO:0055085">
    <property type="term" value="P:transmembrane transport"/>
    <property type="evidence" value="ECO:0007669"/>
    <property type="project" value="UniProtKB-ARBA"/>
</dbReference>
<reference evidence="6" key="1">
    <citation type="journal article" date="2021" name="PeerJ">
        <title>Extensive microbial diversity within the chicken gut microbiome revealed by metagenomics and culture.</title>
        <authorList>
            <person name="Gilroy R."/>
            <person name="Ravi A."/>
            <person name="Getino M."/>
            <person name="Pursley I."/>
            <person name="Horton D.L."/>
            <person name="Alikhan N.F."/>
            <person name="Baker D."/>
            <person name="Gharbi K."/>
            <person name="Hall N."/>
            <person name="Watson M."/>
            <person name="Adriaenssens E.M."/>
            <person name="Foster-Nyarko E."/>
            <person name="Jarju S."/>
            <person name="Secka A."/>
            <person name="Antonio M."/>
            <person name="Oren A."/>
            <person name="Chaudhuri R.R."/>
            <person name="La Ragione R."/>
            <person name="Hildebrand F."/>
            <person name="Pallen M.J."/>
        </authorList>
    </citation>
    <scope>NUCLEOTIDE SEQUENCE</scope>
    <source>
        <strain evidence="6">ChiSxjej1B13-11762</strain>
    </source>
</reference>
<evidence type="ECO:0000256" key="4">
    <source>
        <dbReference type="ARBA" id="ARBA00022840"/>
    </source>
</evidence>
<dbReference type="PANTHER" id="PTHR43776:SF7">
    <property type="entry name" value="D,D-DIPEPTIDE TRANSPORT ATP-BINDING PROTEIN DDPF-RELATED"/>
    <property type="match status" value="1"/>
</dbReference>
<comment type="similarity">
    <text evidence="1">Belongs to the ABC transporter superfamily.</text>
</comment>
<evidence type="ECO:0000313" key="7">
    <source>
        <dbReference type="Proteomes" id="UP000824263"/>
    </source>
</evidence>
<dbReference type="InterPro" id="IPR027417">
    <property type="entry name" value="P-loop_NTPase"/>
</dbReference>
<keyword evidence="3" id="KW-0547">Nucleotide-binding</keyword>
<dbReference type="PANTHER" id="PTHR43776">
    <property type="entry name" value="TRANSPORT ATP-BINDING PROTEIN"/>
    <property type="match status" value="1"/>
</dbReference>
<dbReference type="InterPro" id="IPR003439">
    <property type="entry name" value="ABC_transporter-like_ATP-bd"/>
</dbReference>
<dbReference type="GO" id="GO:0016887">
    <property type="term" value="F:ATP hydrolysis activity"/>
    <property type="evidence" value="ECO:0007669"/>
    <property type="project" value="InterPro"/>
</dbReference>
<proteinExistence type="inferred from homology"/>
<keyword evidence="4 6" id="KW-0067">ATP-binding</keyword>
<dbReference type="EMBL" id="DXGF01000122">
    <property type="protein sequence ID" value="HIW83974.1"/>
    <property type="molecule type" value="Genomic_DNA"/>
</dbReference>
<dbReference type="GO" id="GO:0005524">
    <property type="term" value="F:ATP binding"/>
    <property type="evidence" value="ECO:0007669"/>
    <property type="project" value="UniProtKB-KW"/>
</dbReference>
<sequence>MILEVKNVTFYYHRRRKRPILDQVSLTIHPGERVGLTAPSGRGKTTLCRLMAGYEYPRRGEVLLDGRPVAGYQGVCPVQMLWQHPEMAVDPLLRLGVTLKESGMDGSEQKERMEQLGIHQEWLRRFPSELSGGELQRFCLARALRPGVQFLLCDEISAMLDLATQARIWNVLLEEAERRGLGLLIVSHDEALLERVCTRQASLSELQSGVLCD</sequence>
<dbReference type="InterPro" id="IPR017871">
    <property type="entry name" value="ABC_transporter-like_CS"/>
</dbReference>
<dbReference type="PROSITE" id="PS50893">
    <property type="entry name" value="ABC_TRANSPORTER_2"/>
    <property type="match status" value="1"/>
</dbReference>
<feature type="domain" description="ABC transporter" evidence="5">
    <location>
        <begin position="3"/>
        <end position="209"/>
    </location>
</feature>
<dbReference type="Pfam" id="PF00005">
    <property type="entry name" value="ABC_tran"/>
    <property type="match status" value="1"/>
</dbReference>
<dbReference type="InterPro" id="IPR050319">
    <property type="entry name" value="ABC_transp_ATP-bind"/>
</dbReference>
<keyword evidence="2" id="KW-0813">Transport</keyword>
<gene>
    <name evidence="6" type="ORF">H9873_06605</name>
</gene>
<protein>
    <submittedName>
        <fullName evidence="6">ATP-binding cassette domain-containing protein</fullName>
    </submittedName>
</protein>
<evidence type="ECO:0000313" key="6">
    <source>
        <dbReference type="EMBL" id="HIW83974.1"/>
    </source>
</evidence>
<dbReference type="Gene3D" id="3.40.50.300">
    <property type="entry name" value="P-loop containing nucleotide triphosphate hydrolases"/>
    <property type="match status" value="1"/>
</dbReference>
<evidence type="ECO:0000259" key="5">
    <source>
        <dbReference type="PROSITE" id="PS50893"/>
    </source>
</evidence>
<name>A0A9D1R9X1_9FIRM</name>
<accession>A0A9D1R9X1</accession>
<evidence type="ECO:0000256" key="1">
    <source>
        <dbReference type="ARBA" id="ARBA00005417"/>
    </source>
</evidence>
<organism evidence="6 7">
    <name type="scientific">Candidatus Dorea gallistercoris</name>
    <dbReference type="NCBI Taxonomy" id="2838542"/>
    <lineage>
        <taxon>Bacteria</taxon>
        <taxon>Bacillati</taxon>
        <taxon>Bacillota</taxon>
        <taxon>Clostridia</taxon>
        <taxon>Lachnospirales</taxon>
        <taxon>Lachnospiraceae</taxon>
        <taxon>Dorea</taxon>
    </lineage>
</organism>
<evidence type="ECO:0000256" key="2">
    <source>
        <dbReference type="ARBA" id="ARBA00022448"/>
    </source>
</evidence>
<dbReference type="InterPro" id="IPR003593">
    <property type="entry name" value="AAA+_ATPase"/>
</dbReference>
<dbReference type="PROSITE" id="PS00211">
    <property type="entry name" value="ABC_TRANSPORTER_1"/>
    <property type="match status" value="1"/>
</dbReference>
<dbReference type="AlphaFoldDB" id="A0A9D1R9X1"/>
<reference evidence="6" key="2">
    <citation type="submission" date="2021-04" db="EMBL/GenBank/DDBJ databases">
        <authorList>
            <person name="Gilroy R."/>
        </authorList>
    </citation>
    <scope>NUCLEOTIDE SEQUENCE</scope>
    <source>
        <strain evidence="6">ChiSxjej1B13-11762</strain>
    </source>
</reference>
<dbReference type="SMART" id="SM00382">
    <property type="entry name" value="AAA"/>
    <property type="match status" value="1"/>
</dbReference>
<evidence type="ECO:0000256" key="3">
    <source>
        <dbReference type="ARBA" id="ARBA00022741"/>
    </source>
</evidence>
<comment type="caution">
    <text evidence="6">The sequence shown here is derived from an EMBL/GenBank/DDBJ whole genome shotgun (WGS) entry which is preliminary data.</text>
</comment>
<dbReference type="SUPFAM" id="SSF52540">
    <property type="entry name" value="P-loop containing nucleoside triphosphate hydrolases"/>
    <property type="match status" value="1"/>
</dbReference>
<dbReference type="Proteomes" id="UP000824263">
    <property type="component" value="Unassembled WGS sequence"/>
</dbReference>